<evidence type="ECO:0000256" key="3">
    <source>
        <dbReference type="SAM" id="MobiDB-lite"/>
    </source>
</evidence>
<evidence type="ECO:0000259" key="5">
    <source>
        <dbReference type="PROSITE" id="PS50142"/>
    </source>
</evidence>
<dbReference type="AlphaFoldDB" id="A0A0C3CGF1"/>
<evidence type="ECO:0008006" key="8">
    <source>
        <dbReference type="Google" id="ProtNLM"/>
    </source>
</evidence>
<keyword evidence="7" id="KW-1185">Reference proteome</keyword>
<evidence type="ECO:0000313" key="6">
    <source>
        <dbReference type="EMBL" id="KIM47840.1"/>
    </source>
</evidence>
<dbReference type="SUPFAM" id="SSF69065">
    <property type="entry name" value="RNase III domain-like"/>
    <property type="match status" value="1"/>
</dbReference>
<dbReference type="PROSITE" id="PS50137">
    <property type="entry name" value="DS_RBD"/>
    <property type="match status" value="1"/>
</dbReference>
<dbReference type="HOGENOM" id="CLU_056047_1_0_1"/>
<dbReference type="STRING" id="686832.A0A0C3CGF1"/>
<dbReference type="SUPFAM" id="SSF54768">
    <property type="entry name" value="dsRNA-binding domain-like"/>
    <property type="match status" value="1"/>
</dbReference>
<dbReference type="Gene3D" id="1.10.1520.10">
    <property type="entry name" value="Ribonuclease III domain"/>
    <property type="match status" value="1"/>
</dbReference>
<dbReference type="OrthoDB" id="2392202at2759"/>
<dbReference type="GO" id="GO:0003723">
    <property type="term" value="F:RNA binding"/>
    <property type="evidence" value="ECO:0007669"/>
    <property type="project" value="UniProtKB-UniRule"/>
</dbReference>
<reference evidence="7" key="2">
    <citation type="submission" date="2015-01" db="EMBL/GenBank/DDBJ databases">
        <title>Evolutionary Origins and Diversification of the Mycorrhizal Mutualists.</title>
        <authorList>
            <consortium name="DOE Joint Genome Institute"/>
            <consortium name="Mycorrhizal Genomics Consortium"/>
            <person name="Kohler A."/>
            <person name="Kuo A."/>
            <person name="Nagy L.G."/>
            <person name="Floudas D."/>
            <person name="Copeland A."/>
            <person name="Barry K.W."/>
            <person name="Cichocki N."/>
            <person name="Veneault-Fourrey C."/>
            <person name="LaButti K."/>
            <person name="Lindquist E.A."/>
            <person name="Lipzen A."/>
            <person name="Lundell T."/>
            <person name="Morin E."/>
            <person name="Murat C."/>
            <person name="Riley R."/>
            <person name="Ohm R."/>
            <person name="Sun H."/>
            <person name="Tunlid A."/>
            <person name="Henrissat B."/>
            <person name="Grigoriev I.V."/>
            <person name="Hibbett D.S."/>
            <person name="Martin F."/>
        </authorList>
    </citation>
    <scope>NUCLEOTIDE SEQUENCE [LARGE SCALE GENOMIC DNA]</scope>
    <source>
        <strain evidence="7">h7</strain>
    </source>
</reference>
<keyword evidence="1 2" id="KW-0694">RNA-binding</keyword>
<dbReference type="SMART" id="SM00535">
    <property type="entry name" value="RIBOc"/>
    <property type="match status" value="1"/>
</dbReference>
<protein>
    <recommendedName>
        <fullName evidence="8">RNase III domain-containing protein</fullName>
    </recommendedName>
</protein>
<dbReference type="InterPro" id="IPR014720">
    <property type="entry name" value="dsRBD_dom"/>
</dbReference>
<dbReference type="GO" id="GO:0006396">
    <property type="term" value="P:RNA processing"/>
    <property type="evidence" value="ECO:0007669"/>
    <property type="project" value="InterPro"/>
</dbReference>
<evidence type="ECO:0000256" key="2">
    <source>
        <dbReference type="PROSITE-ProRule" id="PRU00266"/>
    </source>
</evidence>
<dbReference type="InterPro" id="IPR000999">
    <property type="entry name" value="RNase_III_dom"/>
</dbReference>
<feature type="region of interest" description="Disordered" evidence="3">
    <location>
        <begin position="180"/>
        <end position="205"/>
    </location>
</feature>
<sequence length="304" mass="33778">MNSHIPATVYPVIYNPTTLKRTRPLERKFDRTRVPPLPPLQSDLILQVFTHKSLRRPKVSPADYGDNERLSDLGKAALDVAITHALFQKRPYLEVADISKHREFLFSSDMIEDWVSYYNLRPKLCCDPKVVRFLDSPQETSALFHAYVGGLYVSSGPEAVNEWISRLLEQELKNILGGHEVATTVQPPAPRTPPPKRAKSEAPQAEESAIFFASQPPPSPPGIRHAPPHLPNPLAPAQPNLPFLPLFNQAAMQRRVTVEYLAEFSGPSHAGGVNGICKGEGSGTNKQLAKEEAARKAYYSMGWT</sequence>
<dbReference type="GO" id="GO:0004525">
    <property type="term" value="F:ribonuclease III activity"/>
    <property type="evidence" value="ECO:0007669"/>
    <property type="project" value="InterPro"/>
</dbReference>
<reference evidence="6 7" key="1">
    <citation type="submission" date="2014-04" db="EMBL/GenBank/DDBJ databases">
        <authorList>
            <consortium name="DOE Joint Genome Institute"/>
            <person name="Kuo A."/>
            <person name="Gay G."/>
            <person name="Dore J."/>
            <person name="Kohler A."/>
            <person name="Nagy L.G."/>
            <person name="Floudas D."/>
            <person name="Copeland A."/>
            <person name="Barry K.W."/>
            <person name="Cichocki N."/>
            <person name="Veneault-Fourrey C."/>
            <person name="LaButti K."/>
            <person name="Lindquist E.A."/>
            <person name="Lipzen A."/>
            <person name="Lundell T."/>
            <person name="Morin E."/>
            <person name="Murat C."/>
            <person name="Sun H."/>
            <person name="Tunlid A."/>
            <person name="Henrissat B."/>
            <person name="Grigoriev I.V."/>
            <person name="Hibbett D.S."/>
            <person name="Martin F."/>
            <person name="Nordberg H.P."/>
            <person name="Cantor M.N."/>
            <person name="Hua S.X."/>
        </authorList>
    </citation>
    <scope>NUCLEOTIDE SEQUENCE [LARGE SCALE GENOMIC DNA]</scope>
    <source>
        <strain evidence="7">h7</strain>
    </source>
</reference>
<evidence type="ECO:0000256" key="1">
    <source>
        <dbReference type="ARBA" id="ARBA00022884"/>
    </source>
</evidence>
<accession>A0A0C3CGF1</accession>
<organism evidence="6 7">
    <name type="scientific">Hebeloma cylindrosporum</name>
    <dbReference type="NCBI Taxonomy" id="76867"/>
    <lineage>
        <taxon>Eukaryota</taxon>
        <taxon>Fungi</taxon>
        <taxon>Dikarya</taxon>
        <taxon>Basidiomycota</taxon>
        <taxon>Agaricomycotina</taxon>
        <taxon>Agaricomycetes</taxon>
        <taxon>Agaricomycetidae</taxon>
        <taxon>Agaricales</taxon>
        <taxon>Agaricineae</taxon>
        <taxon>Hymenogastraceae</taxon>
        <taxon>Hebeloma</taxon>
    </lineage>
</organism>
<feature type="domain" description="RNase III" evidence="5">
    <location>
        <begin position="22"/>
        <end position="156"/>
    </location>
</feature>
<feature type="domain" description="DRBM" evidence="4">
    <location>
        <begin position="273"/>
        <end position="303"/>
    </location>
</feature>
<dbReference type="PROSITE" id="PS50142">
    <property type="entry name" value="RNASE_3_2"/>
    <property type="match status" value="1"/>
</dbReference>
<evidence type="ECO:0000259" key="4">
    <source>
        <dbReference type="PROSITE" id="PS50137"/>
    </source>
</evidence>
<dbReference type="Proteomes" id="UP000053424">
    <property type="component" value="Unassembled WGS sequence"/>
</dbReference>
<dbReference type="InterPro" id="IPR036389">
    <property type="entry name" value="RNase_III_sf"/>
</dbReference>
<gene>
    <name evidence="6" type="ORF">M413DRAFT_439522</name>
</gene>
<dbReference type="CDD" id="cd00593">
    <property type="entry name" value="RIBOc"/>
    <property type="match status" value="1"/>
</dbReference>
<dbReference type="EMBL" id="KN831769">
    <property type="protein sequence ID" value="KIM47840.1"/>
    <property type="molecule type" value="Genomic_DNA"/>
</dbReference>
<evidence type="ECO:0000313" key="7">
    <source>
        <dbReference type="Proteomes" id="UP000053424"/>
    </source>
</evidence>
<name>A0A0C3CGF1_HEBCY</name>
<proteinExistence type="predicted"/>
<dbReference type="Gene3D" id="3.30.160.20">
    <property type="match status" value="1"/>
</dbReference>